<dbReference type="GO" id="GO:0030313">
    <property type="term" value="C:cell envelope"/>
    <property type="evidence" value="ECO:0007669"/>
    <property type="project" value="UniProtKB-SubCell"/>
</dbReference>
<evidence type="ECO:0000256" key="6">
    <source>
        <dbReference type="ARBA" id="ARBA00049753"/>
    </source>
</evidence>
<dbReference type="PANTHER" id="PTHR43649:SF28">
    <property type="entry name" value="BINDING PROTEIN COMPONENT OF ABC SUGAR TRANSPORTER-RELATED"/>
    <property type="match status" value="1"/>
</dbReference>
<proteinExistence type="inferred from homology"/>
<comment type="caution">
    <text evidence="7">The sequence shown here is derived from an EMBL/GenBank/DDBJ whole genome shotgun (WGS) entry which is preliminary data.</text>
</comment>
<dbReference type="EMBL" id="VBAP01000079">
    <property type="protein sequence ID" value="TMI72838.1"/>
    <property type="molecule type" value="Genomic_DNA"/>
</dbReference>
<evidence type="ECO:0000256" key="2">
    <source>
        <dbReference type="ARBA" id="ARBA00008520"/>
    </source>
</evidence>
<comment type="similarity">
    <text evidence="2">Belongs to the bacterial solute-binding protein 1 family.</text>
</comment>
<dbReference type="Pfam" id="PF01547">
    <property type="entry name" value="SBP_bac_1"/>
    <property type="match status" value="1"/>
</dbReference>
<comment type="function">
    <text evidence="5">Part of a binding-protein-dependent transport system for a sugar.</text>
</comment>
<evidence type="ECO:0000313" key="8">
    <source>
        <dbReference type="Proteomes" id="UP000318834"/>
    </source>
</evidence>
<dbReference type="PANTHER" id="PTHR43649">
    <property type="entry name" value="ARABINOSE-BINDING PROTEIN-RELATED"/>
    <property type="match status" value="1"/>
</dbReference>
<sequence length="394" mass="43073">MGGKLEIFSWWTWGREADGLNALFEIFRQRYPDVEIVNAAIAGGTPEDAVAILKARMQRGKPPDSFQAHGGEELTSPWVVTGHMEPITQLFESEGWLAVFPRNLVNIVTYQGDQYSVPVSVHRGNVLWYNKKIFDDNKLAAPTTWDEFFKVANALRAKGITPLALGDQNKWEAAHLFEDVLLGALGPIGYRGLWTGKTSWTGDTVKRALETYAKVLEYVNSDHENGTWDAAAQMLIDGKAAMTVMGDWASGYFIGKGWTPGTDYGYVPAFGTSGAFLVISAAFSLPKKAPHREQALNWLRVAGSKEGQEALNQLKGALCARTDCDPMKLDTYMQSAAKDFAKNVVVPSEVHGSAAPPGFTVAFNDIVHVFVSNKDVGAAQTALQKACGDNKMCM</sequence>
<reference evidence="7 8" key="1">
    <citation type="journal article" date="2019" name="Nat. Microbiol.">
        <title>Mediterranean grassland soil C-N compound turnover is dependent on rainfall and depth, and is mediated by genomically divergent microorganisms.</title>
        <authorList>
            <person name="Diamond S."/>
            <person name="Andeer P.F."/>
            <person name="Li Z."/>
            <person name="Crits-Christoph A."/>
            <person name="Burstein D."/>
            <person name="Anantharaman K."/>
            <person name="Lane K.R."/>
            <person name="Thomas B.C."/>
            <person name="Pan C."/>
            <person name="Northen T.R."/>
            <person name="Banfield J.F."/>
        </authorList>
    </citation>
    <scope>NUCLEOTIDE SEQUENCE [LARGE SCALE GENOMIC DNA]</scope>
    <source>
        <strain evidence="7">NP_8</strain>
    </source>
</reference>
<evidence type="ECO:0000256" key="3">
    <source>
        <dbReference type="ARBA" id="ARBA00022448"/>
    </source>
</evidence>
<name>A0A537INB6_9BACT</name>
<dbReference type="SUPFAM" id="SSF53850">
    <property type="entry name" value="Periplasmic binding protein-like II"/>
    <property type="match status" value="1"/>
</dbReference>
<dbReference type="AlphaFoldDB" id="A0A537INB6"/>
<dbReference type="Proteomes" id="UP000318834">
    <property type="component" value="Unassembled WGS sequence"/>
</dbReference>
<evidence type="ECO:0000256" key="4">
    <source>
        <dbReference type="ARBA" id="ARBA00022729"/>
    </source>
</evidence>
<accession>A0A537INB6</accession>
<evidence type="ECO:0000256" key="5">
    <source>
        <dbReference type="ARBA" id="ARBA00049629"/>
    </source>
</evidence>
<organism evidence="7 8">
    <name type="scientific">Candidatus Segetimicrobium genomatis</name>
    <dbReference type="NCBI Taxonomy" id="2569760"/>
    <lineage>
        <taxon>Bacteria</taxon>
        <taxon>Bacillati</taxon>
        <taxon>Candidatus Sysuimicrobiota</taxon>
        <taxon>Candidatus Sysuimicrobiia</taxon>
        <taxon>Candidatus Sysuimicrobiales</taxon>
        <taxon>Candidatus Segetimicrobiaceae</taxon>
        <taxon>Candidatus Segetimicrobium</taxon>
    </lineage>
</organism>
<evidence type="ECO:0000256" key="1">
    <source>
        <dbReference type="ARBA" id="ARBA00004196"/>
    </source>
</evidence>
<gene>
    <name evidence="7" type="ORF">E6H05_10650</name>
</gene>
<dbReference type="InterPro" id="IPR050490">
    <property type="entry name" value="Bact_solute-bd_prot1"/>
</dbReference>
<keyword evidence="3" id="KW-0813">Transport</keyword>
<comment type="subcellular location">
    <subcellularLocation>
        <location evidence="1">Cell envelope</location>
    </subcellularLocation>
</comment>
<protein>
    <recommendedName>
        <fullName evidence="6">Probable sugar-binding periplasmic protein</fullName>
    </recommendedName>
</protein>
<dbReference type="InterPro" id="IPR006059">
    <property type="entry name" value="SBP"/>
</dbReference>
<dbReference type="Gene3D" id="3.40.190.10">
    <property type="entry name" value="Periplasmic binding protein-like II"/>
    <property type="match status" value="2"/>
</dbReference>
<keyword evidence="4" id="KW-0732">Signal</keyword>
<evidence type="ECO:0000313" key="7">
    <source>
        <dbReference type="EMBL" id="TMI72838.1"/>
    </source>
</evidence>